<dbReference type="EMBL" id="CP023067">
    <property type="protein sequence ID" value="ASY64629.1"/>
    <property type="molecule type" value="Genomic_DNA"/>
</dbReference>
<keyword evidence="3" id="KW-1185">Reference proteome</keyword>
<evidence type="ECO:0000256" key="1">
    <source>
        <dbReference type="SAM" id="MobiDB-lite"/>
    </source>
</evidence>
<gene>
    <name evidence="2" type="ORF">SJ05684_c32060</name>
</gene>
<reference evidence="2 3" key="1">
    <citation type="submission" date="2017-08" db="EMBL/GenBank/DDBJ databases">
        <title>Multipartite genome sequences of Sinorhizobium species nodulating soybeans.</title>
        <authorList>
            <person name="Tian C.F."/>
        </authorList>
    </citation>
    <scope>NUCLEOTIDE SEQUENCE [LARGE SCALE GENOMIC DNA]</scope>
    <source>
        <strain evidence="2 3">CCBAU 05684</strain>
    </source>
</reference>
<organism evidence="2 3">
    <name type="scientific">Sinorhizobium sojae CCBAU 05684</name>
    <dbReference type="NCBI Taxonomy" id="716928"/>
    <lineage>
        <taxon>Bacteria</taxon>
        <taxon>Pseudomonadati</taxon>
        <taxon>Pseudomonadota</taxon>
        <taxon>Alphaproteobacteria</taxon>
        <taxon>Hyphomicrobiales</taxon>
        <taxon>Rhizobiaceae</taxon>
        <taxon>Sinorhizobium/Ensifer group</taxon>
        <taxon>Sinorhizobium</taxon>
    </lineage>
</organism>
<feature type="compositionally biased region" description="Polar residues" evidence="1">
    <location>
        <begin position="36"/>
        <end position="46"/>
    </location>
</feature>
<name>A0A249PH79_9HYPH</name>
<protein>
    <submittedName>
        <fullName evidence="2">Uncharacterized protein</fullName>
    </submittedName>
</protein>
<proteinExistence type="predicted"/>
<dbReference type="KEGG" id="esj:SJ05684_c32060"/>
<sequence>MLTRSALPAALAKGGIEISSQTEPRSPRFQFAGGENRSQLASSRSRTIAGVVRRPEKNHRMAGYTADP</sequence>
<feature type="region of interest" description="Disordered" evidence="1">
    <location>
        <begin position="1"/>
        <end position="68"/>
    </location>
</feature>
<dbReference type="AlphaFoldDB" id="A0A249PH79"/>
<accession>A0A249PH79</accession>
<dbReference type="Proteomes" id="UP000217211">
    <property type="component" value="Chromosome"/>
</dbReference>
<evidence type="ECO:0000313" key="3">
    <source>
        <dbReference type="Proteomes" id="UP000217211"/>
    </source>
</evidence>
<evidence type="ECO:0000313" key="2">
    <source>
        <dbReference type="EMBL" id="ASY64629.1"/>
    </source>
</evidence>